<gene>
    <name evidence="1" type="ORF">SAMN04488066_10922</name>
</gene>
<accession>A0A1I3B3R7</accession>
<keyword evidence="2" id="KW-1185">Reference proteome</keyword>
<evidence type="ECO:0000313" key="1">
    <source>
        <dbReference type="EMBL" id="SFH56589.1"/>
    </source>
</evidence>
<evidence type="ECO:0000313" key="2">
    <source>
        <dbReference type="Proteomes" id="UP000323537"/>
    </source>
</evidence>
<protein>
    <submittedName>
        <fullName evidence="1">Uncharacterized protein</fullName>
    </submittedName>
</protein>
<organism evidence="1 2">
    <name type="scientific">Halorubrum aquaticum</name>
    <dbReference type="NCBI Taxonomy" id="387340"/>
    <lineage>
        <taxon>Archaea</taxon>
        <taxon>Methanobacteriati</taxon>
        <taxon>Methanobacteriota</taxon>
        <taxon>Stenosarchaea group</taxon>
        <taxon>Halobacteria</taxon>
        <taxon>Halobacteriales</taxon>
        <taxon>Haloferacaceae</taxon>
        <taxon>Halorubrum</taxon>
    </lineage>
</organism>
<sequence length="266" mass="28948">MPLKVISWLSSTPTWLSPMAGSEKACGSLKRRTQTIWDVTSILHCRILQRLPGDMTTIRASPWRDTLSVNSLFPPVVCSSVGRSSRTLASLIGDSCRGVTKSSEIESTGRAMTHISRTTSRCLIQLGVRSVNSSRRIFVSVADCVNSSDTTRIGMGRRVFHHARPGSSDRIRISRGEIVSHSAHSRGFSLASAAQATTESSSLAIAPTIPEQYPNSTPEIGLATDEVMYSPPFHHVDPSYVTPIASIDDPSAVDHYGIRHHVELLI</sequence>
<name>A0A1I3B3R7_9EURY</name>
<proteinExistence type="predicted"/>
<reference evidence="1 2" key="1">
    <citation type="submission" date="2016-10" db="EMBL/GenBank/DDBJ databases">
        <authorList>
            <person name="Varghese N."/>
            <person name="Submissions S."/>
        </authorList>
    </citation>
    <scope>NUCLEOTIDE SEQUENCE [LARGE SCALE GENOMIC DNA]</scope>
    <source>
        <strain evidence="1 2">CGMCC 1.6377</strain>
    </source>
</reference>
<dbReference type="AlphaFoldDB" id="A0A1I3B3R7"/>
<dbReference type="Proteomes" id="UP000323537">
    <property type="component" value="Unassembled WGS sequence"/>
</dbReference>
<dbReference type="EMBL" id="FOPZ01000009">
    <property type="protein sequence ID" value="SFH56589.1"/>
    <property type="molecule type" value="Genomic_DNA"/>
</dbReference>